<dbReference type="GO" id="GO:0003723">
    <property type="term" value="F:RNA binding"/>
    <property type="evidence" value="ECO:0007669"/>
    <property type="project" value="TreeGrafter"/>
</dbReference>
<dbReference type="InterPro" id="IPR023035">
    <property type="entry name" value="Ribosomal_uS9_bac/plastid"/>
</dbReference>
<dbReference type="GO" id="GO:0003735">
    <property type="term" value="F:structural constituent of ribosome"/>
    <property type="evidence" value="ECO:0007669"/>
    <property type="project" value="InterPro"/>
</dbReference>
<dbReference type="GO" id="GO:0022627">
    <property type="term" value="C:cytosolic small ribosomal subunit"/>
    <property type="evidence" value="ECO:0007669"/>
    <property type="project" value="TreeGrafter"/>
</dbReference>
<dbReference type="InterPro" id="IPR014721">
    <property type="entry name" value="Ribsml_uS5_D2-typ_fold_subgr"/>
</dbReference>
<comment type="similarity">
    <text evidence="1 5 6">Belongs to the universal ribosomal protein uS9 family.</text>
</comment>
<sequence>MSTDETNVETPDAEAPATEAPATETATTEAAAVETPVEAAPAPVKKSKPVDGVILGTGRRKTSVARVRIKSGTGRIMINGRSLEDFFPNVQDQSAFMGPLVDTEYADKVDVRVLVSGGGTSGQAGACRMGLGRALAAMDEAAFPALRENGHLTRDSRMKERKKYGLRGARRGTQFSKR</sequence>
<dbReference type="SUPFAM" id="SSF54211">
    <property type="entry name" value="Ribosomal protein S5 domain 2-like"/>
    <property type="match status" value="1"/>
</dbReference>
<dbReference type="Gene3D" id="3.30.230.10">
    <property type="match status" value="1"/>
</dbReference>
<dbReference type="Proteomes" id="UP000318878">
    <property type="component" value="Unassembled WGS sequence"/>
</dbReference>
<organism evidence="8 9">
    <name type="scientific">Blastopirellula retiformator</name>
    <dbReference type="NCBI Taxonomy" id="2527970"/>
    <lineage>
        <taxon>Bacteria</taxon>
        <taxon>Pseudomonadati</taxon>
        <taxon>Planctomycetota</taxon>
        <taxon>Planctomycetia</taxon>
        <taxon>Pirellulales</taxon>
        <taxon>Pirellulaceae</taxon>
        <taxon>Blastopirellula</taxon>
    </lineage>
</organism>
<evidence type="ECO:0000313" key="8">
    <source>
        <dbReference type="EMBL" id="TWT30744.1"/>
    </source>
</evidence>
<evidence type="ECO:0000256" key="6">
    <source>
        <dbReference type="RuleBase" id="RU003815"/>
    </source>
</evidence>
<evidence type="ECO:0000256" key="1">
    <source>
        <dbReference type="ARBA" id="ARBA00005251"/>
    </source>
</evidence>
<dbReference type="GO" id="GO:0006412">
    <property type="term" value="P:translation"/>
    <property type="evidence" value="ECO:0007669"/>
    <property type="project" value="UniProtKB-UniRule"/>
</dbReference>
<feature type="region of interest" description="Disordered" evidence="7">
    <location>
        <begin position="1"/>
        <end position="44"/>
    </location>
</feature>
<feature type="compositionally biased region" description="Low complexity" evidence="7">
    <location>
        <begin position="8"/>
        <end position="44"/>
    </location>
</feature>
<dbReference type="PROSITE" id="PS00360">
    <property type="entry name" value="RIBOSOMAL_S9"/>
    <property type="match status" value="1"/>
</dbReference>
<proteinExistence type="inferred from homology"/>
<dbReference type="InterPro" id="IPR020568">
    <property type="entry name" value="Ribosomal_Su5_D2-typ_SF"/>
</dbReference>
<accession>A0A5C5UWJ0</accession>
<evidence type="ECO:0000256" key="7">
    <source>
        <dbReference type="SAM" id="MobiDB-lite"/>
    </source>
</evidence>
<feature type="region of interest" description="Disordered" evidence="7">
    <location>
        <begin position="154"/>
        <end position="178"/>
    </location>
</feature>
<protein>
    <recommendedName>
        <fullName evidence="4 5">Small ribosomal subunit protein uS9</fullName>
    </recommendedName>
</protein>
<name>A0A5C5UWJ0_9BACT</name>
<comment type="caution">
    <text evidence="8">The sequence shown here is derived from an EMBL/GenBank/DDBJ whole genome shotgun (WGS) entry which is preliminary data.</text>
</comment>
<dbReference type="NCBIfam" id="NF001099">
    <property type="entry name" value="PRK00132.1"/>
    <property type="match status" value="1"/>
</dbReference>
<dbReference type="AlphaFoldDB" id="A0A5C5UWJ0"/>
<keyword evidence="2 5" id="KW-0689">Ribosomal protein</keyword>
<keyword evidence="9" id="KW-1185">Reference proteome</keyword>
<dbReference type="PANTHER" id="PTHR21569:SF1">
    <property type="entry name" value="SMALL RIBOSOMAL SUBUNIT PROTEIN US9M"/>
    <property type="match status" value="1"/>
</dbReference>
<evidence type="ECO:0000256" key="4">
    <source>
        <dbReference type="ARBA" id="ARBA00035259"/>
    </source>
</evidence>
<evidence type="ECO:0000256" key="5">
    <source>
        <dbReference type="HAMAP-Rule" id="MF_00532"/>
    </source>
</evidence>
<dbReference type="FunFam" id="3.30.230.10:FF:000001">
    <property type="entry name" value="30S ribosomal protein S9"/>
    <property type="match status" value="1"/>
</dbReference>
<dbReference type="EMBL" id="SJPF01000005">
    <property type="protein sequence ID" value="TWT30744.1"/>
    <property type="molecule type" value="Genomic_DNA"/>
</dbReference>
<evidence type="ECO:0000256" key="2">
    <source>
        <dbReference type="ARBA" id="ARBA00022980"/>
    </source>
</evidence>
<dbReference type="InterPro" id="IPR020574">
    <property type="entry name" value="Ribosomal_uS9_CS"/>
</dbReference>
<dbReference type="HAMAP" id="MF_00532_B">
    <property type="entry name" value="Ribosomal_uS9_B"/>
    <property type="match status" value="1"/>
</dbReference>
<reference evidence="8 9" key="1">
    <citation type="submission" date="2019-02" db="EMBL/GenBank/DDBJ databases">
        <title>Deep-cultivation of Planctomycetes and their phenomic and genomic characterization uncovers novel biology.</title>
        <authorList>
            <person name="Wiegand S."/>
            <person name="Jogler M."/>
            <person name="Boedeker C."/>
            <person name="Pinto D."/>
            <person name="Vollmers J."/>
            <person name="Rivas-Marin E."/>
            <person name="Kohn T."/>
            <person name="Peeters S.H."/>
            <person name="Heuer A."/>
            <person name="Rast P."/>
            <person name="Oberbeckmann S."/>
            <person name="Bunk B."/>
            <person name="Jeske O."/>
            <person name="Meyerdierks A."/>
            <person name="Storesund J.E."/>
            <person name="Kallscheuer N."/>
            <person name="Luecker S."/>
            <person name="Lage O.M."/>
            <person name="Pohl T."/>
            <person name="Merkel B.J."/>
            <person name="Hornburger P."/>
            <person name="Mueller R.-W."/>
            <person name="Bruemmer F."/>
            <person name="Labrenz M."/>
            <person name="Spormann A.M."/>
            <person name="Op Den Camp H."/>
            <person name="Overmann J."/>
            <person name="Amann R."/>
            <person name="Jetten M.S.M."/>
            <person name="Mascher T."/>
            <person name="Medema M.H."/>
            <person name="Devos D.P."/>
            <person name="Kaster A.-K."/>
            <person name="Ovreas L."/>
            <person name="Rohde M."/>
            <person name="Galperin M.Y."/>
            <person name="Jogler C."/>
        </authorList>
    </citation>
    <scope>NUCLEOTIDE SEQUENCE [LARGE SCALE GENOMIC DNA]</scope>
    <source>
        <strain evidence="8 9">Enr8</strain>
    </source>
</reference>
<dbReference type="PANTHER" id="PTHR21569">
    <property type="entry name" value="RIBOSOMAL PROTEIN S9"/>
    <property type="match status" value="1"/>
</dbReference>
<gene>
    <name evidence="5 8" type="primary">rpsI</name>
    <name evidence="8" type="ORF">Enr8_42690</name>
</gene>
<dbReference type="OrthoDB" id="9803965at2"/>
<dbReference type="InterPro" id="IPR000754">
    <property type="entry name" value="Ribosomal_uS9"/>
</dbReference>
<evidence type="ECO:0000313" key="9">
    <source>
        <dbReference type="Proteomes" id="UP000318878"/>
    </source>
</evidence>
<keyword evidence="3 5" id="KW-0687">Ribonucleoprotein</keyword>
<feature type="compositionally biased region" description="Basic residues" evidence="7">
    <location>
        <begin position="159"/>
        <end position="178"/>
    </location>
</feature>
<evidence type="ECO:0000256" key="3">
    <source>
        <dbReference type="ARBA" id="ARBA00023274"/>
    </source>
</evidence>
<dbReference type="Pfam" id="PF00380">
    <property type="entry name" value="Ribosomal_S9"/>
    <property type="match status" value="1"/>
</dbReference>